<dbReference type="RefSeq" id="XP_002419661.1">
    <property type="nucleotide sequence ID" value="XM_002419616.1"/>
</dbReference>
<name>B9WEZ4_CANDC</name>
<dbReference type="GeneID" id="8046878"/>
<feature type="compositionally biased region" description="Polar residues" evidence="5">
    <location>
        <begin position="45"/>
        <end position="56"/>
    </location>
</feature>
<evidence type="ECO:0000256" key="5">
    <source>
        <dbReference type="SAM" id="MobiDB-lite"/>
    </source>
</evidence>
<evidence type="ECO:0000256" key="3">
    <source>
        <dbReference type="ARBA" id="ARBA00023054"/>
    </source>
</evidence>
<dbReference type="PANTHER" id="PTHR46515:SF1">
    <property type="entry name" value="TATA ELEMENT MODULATORY FACTOR"/>
    <property type="match status" value="1"/>
</dbReference>
<dbReference type="OrthoDB" id="74178at2759"/>
<feature type="compositionally biased region" description="Basic and acidic residues" evidence="5">
    <location>
        <begin position="94"/>
        <end position="105"/>
    </location>
</feature>
<feature type="compositionally biased region" description="Low complexity" evidence="5">
    <location>
        <begin position="80"/>
        <end position="93"/>
    </location>
</feature>
<reference evidence="8 9" key="1">
    <citation type="journal article" date="2009" name="Genome Res.">
        <title>Comparative genomics of the fungal pathogens Candida dubliniensis and Candida albicans.</title>
        <authorList>
            <person name="Jackson A.P."/>
            <person name="Gamble J.A."/>
            <person name="Yeomans T."/>
            <person name="Moran G.P."/>
            <person name="Saunders D."/>
            <person name="Harris D."/>
            <person name="Aslett M."/>
            <person name="Barrell J.F."/>
            <person name="Butler G."/>
            <person name="Citiulo F."/>
            <person name="Coleman D.C."/>
            <person name="de Groot P.W.J."/>
            <person name="Goodwin T.J."/>
            <person name="Quail M.A."/>
            <person name="McQuillan J."/>
            <person name="Munro C.A."/>
            <person name="Pain A."/>
            <person name="Poulter R.T."/>
            <person name="Rajandream M.A."/>
            <person name="Renauld H."/>
            <person name="Spiering M.J."/>
            <person name="Tivey A."/>
            <person name="Gow N.A.R."/>
            <person name="Barrell B."/>
            <person name="Sullivan D.J."/>
            <person name="Berriman M."/>
        </authorList>
    </citation>
    <scope>NUCLEOTIDE SEQUENCE [LARGE SCALE GENOMIC DNA]</scope>
    <source>
        <strain evidence="9">CD36 / ATCC MYA-646 / CBS 7987 / NCPF 3949 / NRRL Y-17841</strain>
    </source>
</reference>
<dbReference type="EMBL" id="FM992690">
    <property type="protein sequence ID" value="CAX43258.1"/>
    <property type="molecule type" value="Genomic_DNA"/>
</dbReference>
<dbReference type="VEuPathDB" id="FungiDB:CD36_87610"/>
<dbReference type="Proteomes" id="UP000002605">
    <property type="component" value="Chromosome 3"/>
</dbReference>
<accession>B9WEZ4</accession>
<proteinExistence type="predicted"/>
<dbReference type="GO" id="GO:0005794">
    <property type="term" value="C:Golgi apparatus"/>
    <property type="evidence" value="ECO:0007669"/>
    <property type="project" value="UniProtKB-SubCell"/>
</dbReference>
<sequence length="667" mass="76084">MVEDSGAENIEGNDKHIEDVDSLSNVSISEPTKVPISESSRETTPESIPTNDQSSTKPKKRLTLQERLAQAAKGKKKASSDSSSTPTSLSRTTSNEKPDLDLQKEIDRLKMENSELTKKLHHKSNFDKERNDLLAKIASKDETIEQLRKEGEALSLKELKLNESIKKLKLANQDLEENIRDYSVKSEESSMKLEELADFLKTHKFKTIDEVVSKYEEVVNELAATKASLEKSQAWETKYNELAVSHEEAVMAKKDLLKESNEVKIELNMLKRQHKLEIESKNATIKELKSQMSASKQSFAQEISRLEEKIETLRLENESNETVSENVNEDGKVDFDEFSKLSEAHRILQKQYLSSQENWKAIESNLSLKIDNLSSSVESLKKSKIKLTQDLAKVNSSMHLQTKELEKLEQDKIKLQQEKAELQLNVELKENEILEINEKFEKFKGIYNQERAALNSKIQSLNEKIKEEKRPERLNLNRDNSVSSGFSWDNEIKLGESSTTPAMNRDFSAFLDRNISSSSFTEIGDEIYDREQYSFSGQLAPPVGGGVPASSHSNNIQLVNKMSSSIRRLEIELNTLKDEYSKISAEKERVEQELLESLKLTDEVKSLHTELDSLKSIIKDKETQEQRMLELIGEKSEQVEELKADVVDLKELCKLQVQQLVEQNSRV</sequence>
<feature type="coiled-coil region" evidence="4">
    <location>
        <begin position="559"/>
        <end position="659"/>
    </location>
</feature>
<dbReference type="InterPro" id="IPR052602">
    <property type="entry name" value="Growth_transcription_reg"/>
</dbReference>
<dbReference type="KEGG" id="cdu:CD36_87610"/>
<protein>
    <submittedName>
        <fullName evidence="8">Uncharacterized protein Sgm1p homologue, putative</fullName>
    </submittedName>
</protein>
<dbReference type="HOGENOM" id="CLU_019193_0_0_1"/>
<evidence type="ECO:0000256" key="1">
    <source>
        <dbReference type="ARBA" id="ARBA00004555"/>
    </source>
</evidence>
<feature type="domain" description="TATA element modulatory factor 1 TATA binding" evidence="6">
    <location>
        <begin position="549"/>
        <end position="660"/>
    </location>
</feature>
<evidence type="ECO:0000313" key="8">
    <source>
        <dbReference type="EMBL" id="CAX43258.1"/>
    </source>
</evidence>
<dbReference type="Pfam" id="PF12329">
    <property type="entry name" value="TMF_DNA_bd"/>
    <property type="match status" value="1"/>
</dbReference>
<evidence type="ECO:0000259" key="6">
    <source>
        <dbReference type="Pfam" id="PF12325"/>
    </source>
</evidence>
<keyword evidence="2" id="KW-0333">Golgi apparatus</keyword>
<keyword evidence="3 4" id="KW-0175">Coiled coil</keyword>
<dbReference type="eggNOG" id="KOG4673">
    <property type="taxonomic scope" value="Eukaryota"/>
</dbReference>
<dbReference type="GO" id="GO:0005783">
    <property type="term" value="C:endoplasmic reticulum"/>
    <property type="evidence" value="ECO:0007669"/>
    <property type="project" value="TreeGrafter"/>
</dbReference>
<dbReference type="AlphaFoldDB" id="B9WEZ4"/>
<evidence type="ECO:0000256" key="4">
    <source>
        <dbReference type="SAM" id="Coils"/>
    </source>
</evidence>
<evidence type="ECO:0000313" key="9">
    <source>
        <dbReference type="Proteomes" id="UP000002605"/>
    </source>
</evidence>
<dbReference type="InterPro" id="IPR022092">
    <property type="entry name" value="TMF_DNA-bd"/>
</dbReference>
<dbReference type="PANTHER" id="PTHR46515">
    <property type="entry name" value="TATA ELEMENT MODULATORY FACTOR TMF1"/>
    <property type="match status" value="1"/>
</dbReference>
<organism evidence="8 9">
    <name type="scientific">Candida dubliniensis (strain CD36 / ATCC MYA-646 / CBS 7987 / NCPF 3949 / NRRL Y-17841)</name>
    <name type="common">Yeast</name>
    <dbReference type="NCBI Taxonomy" id="573826"/>
    <lineage>
        <taxon>Eukaryota</taxon>
        <taxon>Fungi</taxon>
        <taxon>Dikarya</taxon>
        <taxon>Ascomycota</taxon>
        <taxon>Saccharomycotina</taxon>
        <taxon>Pichiomycetes</taxon>
        <taxon>Debaryomycetaceae</taxon>
        <taxon>Candida/Lodderomyces clade</taxon>
        <taxon>Candida</taxon>
    </lineage>
</organism>
<comment type="subcellular location">
    <subcellularLocation>
        <location evidence="1">Golgi apparatus</location>
    </subcellularLocation>
</comment>
<dbReference type="Pfam" id="PF12325">
    <property type="entry name" value="TMF_TATA_bd"/>
    <property type="match status" value="1"/>
</dbReference>
<feature type="coiled-coil region" evidence="4">
    <location>
        <begin position="391"/>
        <end position="464"/>
    </location>
</feature>
<evidence type="ECO:0000313" key="7">
    <source>
        <dbReference type="CGD" id="CAL0000161498"/>
    </source>
</evidence>
<keyword evidence="9" id="KW-1185">Reference proteome</keyword>
<feature type="region of interest" description="Disordered" evidence="5">
    <location>
        <begin position="1"/>
        <end position="105"/>
    </location>
</feature>
<feature type="coiled-coil region" evidence="4">
    <location>
        <begin position="212"/>
        <end position="323"/>
    </location>
</feature>
<dbReference type="CGD" id="CAL0000161498">
    <property type="gene designation" value="Cd36_87610"/>
</dbReference>
<dbReference type="InterPro" id="IPR022091">
    <property type="entry name" value="TMF_TATA-bd"/>
</dbReference>
<gene>
    <name evidence="7" type="ordered locus">Cd36_87610</name>
    <name evidence="8" type="ORF">CD36_87610</name>
</gene>
<evidence type="ECO:0000256" key="2">
    <source>
        <dbReference type="ARBA" id="ARBA00023034"/>
    </source>
</evidence>